<sequence>MRKMGIGLQMYTLRDETAKDFVGTLRKVAAIGYEGVEFAGYGGLSADELRALLDELGIKAVGSHVDINRVKNNIDEVIAFEKTIGSSYVVVPYMPEEFRNTPEAWQETLALFDEAGKRFAEQGLVFGYHNHSFEFEQSMGDQLLFDALFSGTDSAAVKVELDVCWAQHGGQDPLAYLNKYKGRVPLVHFKDLRVDADGKALTMPLGEGDIDLESVLAVSSESGTEWLIVEQDQCQYDPIESITNSCKWLQSHLQ</sequence>
<dbReference type="Pfam" id="PF01261">
    <property type="entry name" value="AP_endonuc_2"/>
    <property type="match status" value="1"/>
</dbReference>
<feature type="domain" description="Xylose isomerase-like TIM barrel" evidence="1">
    <location>
        <begin position="25"/>
        <end position="251"/>
    </location>
</feature>
<dbReference type="InterPro" id="IPR050312">
    <property type="entry name" value="IolE/XylAMocC-like"/>
</dbReference>
<dbReference type="RefSeq" id="WP_377944537.1">
    <property type="nucleotide sequence ID" value="NZ_JBHUCX010000074.1"/>
</dbReference>
<comment type="caution">
    <text evidence="2">The sequence shown here is derived from an EMBL/GenBank/DDBJ whole genome shotgun (WGS) entry which is preliminary data.</text>
</comment>
<proteinExistence type="predicted"/>
<dbReference type="PANTHER" id="PTHR12110:SF41">
    <property type="entry name" value="INOSOSE DEHYDRATASE"/>
    <property type="match status" value="1"/>
</dbReference>
<dbReference type="Gene3D" id="3.20.20.150">
    <property type="entry name" value="Divalent-metal-dependent TIM barrel enzymes"/>
    <property type="match status" value="1"/>
</dbReference>
<evidence type="ECO:0000313" key="2">
    <source>
        <dbReference type="EMBL" id="MFD1676629.1"/>
    </source>
</evidence>
<keyword evidence="3" id="KW-1185">Reference proteome</keyword>
<dbReference type="PANTHER" id="PTHR12110">
    <property type="entry name" value="HYDROXYPYRUVATE ISOMERASE"/>
    <property type="match status" value="1"/>
</dbReference>
<dbReference type="InterPro" id="IPR013022">
    <property type="entry name" value="Xyl_isomerase-like_TIM-brl"/>
</dbReference>
<keyword evidence="2" id="KW-0413">Isomerase</keyword>
<name>A0ABW4JL96_9BACL</name>
<protein>
    <submittedName>
        <fullName evidence="2">Sugar phosphate isomerase/epimerase family protein</fullName>
    </submittedName>
</protein>
<dbReference type="Proteomes" id="UP001597079">
    <property type="component" value="Unassembled WGS sequence"/>
</dbReference>
<dbReference type="SUPFAM" id="SSF51658">
    <property type="entry name" value="Xylose isomerase-like"/>
    <property type="match status" value="1"/>
</dbReference>
<evidence type="ECO:0000313" key="3">
    <source>
        <dbReference type="Proteomes" id="UP001597079"/>
    </source>
</evidence>
<gene>
    <name evidence="2" type="ORF">ACFSB2_18310</name>
</gene>
<dbReference type="GO" id="GO:0016853">
    <property type="term" value="F:isomerase activity"/>
    <property type="evidence" value="ECO:0007669"/>
    <property type="project" value="UniProtKB-KW"/>
</dbReference>
<organism evidence="2 3">
    <name type="scientific">Alicyclobacillus fodiniaquatilis</name>
    <dbReference type="NCBI Taxonomy" id="1661150"/>
    <lineage>
        <taxon>Bacteria</taxon>
        <taxon>Bacillati</taxon>
        <taxon>Bacillota</taxon>
        <taxon>Bacilli</taxon>
        <taxon>Bacillales</taxon>
        <taxon>Alicyclobacillaceae</taxon>
        <taxon>Alicyclobacillus</taxon>
    </lineage>
</organism>
<evidence type="ECO:0000259" key="1">
    <source>
        <dbReference type="Pfam" id="PF01261"/>
    </source>
</evidence>
<dbReference type="InterPro" id="IPR036237">
    <property type="entry name" value="Xyl_isomerase-like_sf"/>
</dbReference>
<accession>A0ABW4JL96</accession>
<dbReference type="EMBL" id="JBHUCX010000074">
    <property type="protein sequence ID" value="MFD1676629.1"/>
    <property type="molecule type" value="Genomic_DNA"/>
</dbReference>
<reference evidence="3" key="1">
    <citation type="journal article" date="2019" name="Int. J. Syst. Evol. Microbiol.">
        <title>The Global Catalogue of Microorganisms (GCM) 10K type strain sequencing project: providing services to taxonomists for standard genome sequencing and annotation.</title>
        <authorList>
            <consortium name="The Broad Institute Genomics Platform"/>
            <consortium name="The Broad Institute Genome Sequencing Center for Infectious Disease"/>
            <person name="Wu L."/>
            <person name="Ma J."/>
        </authorList>
    </citation>
    <scope>NUCLEOTIDE SEQUENCE [LARGE SCALE GENOMIC DNA]</scope>
    <source>
        <strain evidence="3">CGMCC 1.12286</strain>
    </source>
</reference>